<protein>
    <submittedName>
        <fullName evidence="1">Uncharacterized protein</fullName>
    </submittedName>
</protein>
<proteinExistence type="predicted"/>
<name>A0A1X2I5K2_9FUNG</name>
<sequence length="161" mass="18783">MYFFIHLNGRSVVTMLIYHPPTKHEIGHILRDHSLSWAIEIYLLINAAKEFFRLNTITTDPRQQQQQQERRNGQDTKTYRCGRITLRVYDLHRFAFELMDSELLESLHGRCGQLYAQEQAYLDTKSSLSRTGYNTSYRLSIVAISVASESNESFKMIYPAA</sequence>
<dbReference type="AlphaFoldDB" id="A0A1X2I5K2"/>
<reference evidence="1 2" key="1">
    <citation type="submission" date="2016-07" db="EMBL/GenBank/DDBJ databases">
        <title>Pervasive Adenine N6-methylation of Active Genes in Fungi.</title>
        <authorList>
            <consortium name="DOE Joint Genome Institute"/>
            <person name="Mondo S.J."/>
            <person name="Dannebaum R.O."/>
            <person name="Kuo R.C."/>
            <person name="Labutti K."/>
            <person name="Haridas S."/>
            <person name="Kuo A."/>
            <person name="Salamov A."/>
            <person name="Ahrendt S.R."/>
            <person name="Lipzen A."/>
            <person name="Sullivan W."/>
            <person name="Andreopoulos W.B."/>
            <person name="Clum A."/>
            <person name="Lindquist E."/>
            <person name="Daum C."/>
            <person name="Ramamoorthy G.K."/>
            <person name="Gryganskyi A."/>
            <person name="Culley D."/>
            <person name="Magnuson J.K."/>
            <person name="James T.Y."/>
            <person name="O'Malley M.A."/>
            <person name="Stajich J.E."/>
            <person name="Spatafora J.W."/>
            <person name="Visel A."/>
            <person name="Grigoriev I.V."/>
        </authorList>
    </citation>
    <scope>NUCLEOTIDE SEQUENCE [LARGE SCALE GENOMIC DNA]</scope>
    <source>
        <strain evidence="1 2">NRRL 1336</strain>
    </source>
</reference>
<accession>A0A1X2I5K2</accession>
<keyword evidence="2" id="KW-1185">Reference proteome</keyword>
<organism evidence="1 2">
    <name type="scientific">Absidia repens</name>
    <dbReference type="NCBI Taxonomy" id="90262"/>
    <lineage>
        <taxon>Eukaryota</taxon>
        <taxon>Fungi</taxon>
        <taxon>Fungi incertae sedis</taxon>
        <taxon>Mucoromycota</taxon>
        <taxon>Mucoromycotina</taxon>
        <taxon>Mucoromycetes</taxon>
        <taxon>Mucorales</taxon>
        <taxon>Cunninghamellaceae</taxon>
        <taxon>Absidia</taxon>
    </lineage>
</organism>
<gene>
    <name evidence="1" type="ORF">BCR42DRAFT_396029</name>
</gene>
<dbReference type="EMBL" id="MCGE01000026">
    <property type="protein sequence ID" value="ORZ09856.1"/>
    <property type="molecule type" value="Genomic_DNA"/>
</dbReference>
<dbReference type="Proteomes" id="UP000193560">
    <property type="component" value="Unassembled WGS sequence"/>
</dbReference>
<evidence type="ECO:0000313" key="2">
    <source>
        <dbReference type="Proteomes" id="UP000193560"/>
    </source>
</evidence>
<evidence type="ECO:0000313" key="1">
    <source>
        <dbReference type="EMBL" id="ORZ09856.1"/>
    </source>
</evidence>
<comment type="caution">
    <text evidence="1">The sequence shown here is derived from an EMBL/GenBank/DDBJ whole genome shotgun (WGS) entry which is preliminary data.</text>
</comment>